<reference evidence="2 3" key="1">
    <citation type="submission" date="2018-08" db="EMBL/GenBank/DDBJ databases">
        <title>Draft genome sequences of two Aspergillus turcosus clinical strains isolated from bronchoalveolar lavage fluid: one azole-susceptible and the other azole-resistant.</title>
        <authorList>
            <person name="Parent-Michaud M."/>
            <person name="Dufresne P.J."/>
            <person name="Fournier E."/>
            <person name="Martineau C."/>
            <person name="Moreira S."/>
            <person name="Perkins V."/>
            <person name="De Repentigny L."/>
            <person name="Dufresne S.F."/>
        </authorList>
    </citation>
    <scope>NUCLEOTIDE SEQUENCE [LARGE SCALE GENOMIC DNA]</scope>
    <source>
        <strain evidence="2">HMR AF 1038</strain>
    </source>
</reference>
<feature type="region of interest" description="Disordered" evidence="1">
    <location>
        <begin position="1"/>
        <end position="35"/>
    </location>
</feature>
<dbReference type="EMBL" id="NIDN02000060">
    <property type="protein sequence ID" value="RLL98129.1"/>
    <property type="molecule type" value="Genomic_DNA"/>
</dbReference>
<accession>A0A3R7F8B9</accession>
<dbReference type="STRING" id="1245748.A0A3R7F8B9"/>
<sequence length="206" mass="23868">MTSTGCTVDDDPEFDFNFADIPDTEQTDAGPKAKKIQSTKKELQEALNLEDNDDWLEWLRSDLVRPWWEELWNDHLSREQAKERGKGIADIQNRILSGETHGVCKYSSRWPNKEDWDGADHLARFHWGVKDDNLRSREGVFYRKNLSDDQMDRIVWALKGWLCKMHSPSYINRPHGGTAIFGTKRQGNVLQAKSEKAFSRSNLTDN</sequence>
<gene>
    <name evidence="2" type="ORF">CFD26_106248</name>
</gene>
<name>A0A3R7F8B9_9EURO</name>
<dbReference type="AlphaFoldDB" id="A0A3R7F8B9"/>
<keyword evidence="3" id="KW-1185">Reference proteome</keyword>
<dbReference type="OrthoDB" id="4507711at2759"/>
<organism evidence="2 3">
    <name type="scientific">Aspergillus turcosus</name>
    <dbReference type="NCBI Taxonomy" id="1245748"/>
    <lineage>
        <taxon>Eukaryota</taxon>
        <taxon>Fungi</taxon>
        <taxon>Dikarya</taxon>
        <taxon>Ascomycota</taxon>
        <taxon>Pezizomycotina</taxon>
        <taxon>Eurotiomycetes</taxon>
        <taxon>Eurotiomycetidae</taxon>
        <taxon>Eurotiales</taxon>
        <taxon>Aspergillaceae</taxon>
        <taxon>Aspergillus</taxon>
        <taxon>Aspergillus subgen. Fumigati</taxon>
    </lineage>
</organism>
<proteinExistence type="predicted"/>
<evidence type="ECO:0000313" key="3">
    <source>
        <dbReference type="Proteomes" id="UP000215289"/>
    </source>
</evidence>
<protein>
    <submittedName>
        <fullName evidence="2">Uncharacterized protein</fullName>
    </submittedName>
</protein>
<comment type="caution">
    <text evidence="2">The sequence shown here is derived from an EMBL/GenBank/DDBJ whole genome shotgun (WGS) entry which is preliminary data.</text>
</comment>
<evidence type="ECO:0000313" key="2">
    <source>
        <dbReference type="EMBL" id="RLL98129.1"/>
    </source>
</evidence>
<dbReference type="Proteomes" id="UP000215289">
    <property type="component" value="Unassembled WGS sequence"/>
</dbReference>
<evidence type="ECO:0000256" key="1">
    <source>
        <dbReference type="SAM" id="MobiDB-lite"/>
    </source>
</evidence>